<evidence type="ECO:0000313" key="6">
    <source>
        <dbReference type="EMBL" id="GAA4174683.1"/>
    </source>
</evidence>
<proteinExistence type="predicted"/>
<evidence type="ECO:0000313" key="7">
    <source>
        <dbReference type="Proteomes" id="UP001501079"/>
    </source>
</evidence>
<dbReference type="Proteomes" id="UP001501079">
    <property type="component" value="Unassembled WGS sequence"/>
</dbReference>
<dbReference type="PANTHER" id="PTHR30055">
    <property type="entry name" value="HTH-TYPE TRANSCRIPTIONAL REGULATOR RUTR"/>
    <property type="match status" value="1"/>
</dbReference>
<dbReference type="EMBL" id="BAABBW010000003">
    <property type="protein sequence ID" value="GAA4174683.1"/>
    <property type="molecule type" value="Genomic_DNA"/>
</dbReference>
<dbReference type="PROSITE" id="PS50977">
    <property type="entry name" value="HTH_TETR_2"/>
    <property type="match status" value="1"/>
</dbReference>
<evidence type="ECO:0000256" key="4">
    <source>
        <dbReference type="PROSITE-ProRule" id="PRU00335"/>
    </source>
</evidence>
<comment type="caution">
    <text evidence="6">The sequence shown here is derived from an EMBL/GenBank/DDBJ whole genome shotgun (WGS) entry which is preliminary data.</text>
</comment>
<keyword evidence="1" id="KW-0805">Transcription regulation</keyword>
<dbReference type="PRINTS" id="PR00455">
    <property type="entry name" value="HTHTETR"/>
</dbReference>
<dbReference type="Gene3D" id="1.10.357.10">
    <property type="entry name" value="Tetracycline Repressor, domain 2"/>
    <property type="match status" value="1"/>
</dbReference>
<dbReference type="Pfam" id="PF21597">
    <property type="entry name" value="TetR_C_43"/>
    <property type="match status" value="1"/>
</dbReference>
<evidence type="ECO:0000256" key="1">
    <source>
        <dbReference type="ARBA" id="ARBA00023015"/>
    </source>
</evidence>
<keyword evidence="3" id="KW-0804">Transcription</keyword>
<protein>
    <submittedName>
        <fullName evidence="6">TetR/AcrR family transcriptional regulator</fullName>
    </submittedName>
</protein>
<feature type="domain" description="HTH tetR-type" evidence="5">
    <location>
        <begin position="7"/>
        <end position="66"/>
    </location>
</feature>
<dbReference type="InterPro" id="IPR009057">
    <property type="entry name" value="Homeodomain-like_sf"/>
</dbReference>
<dbReference type="Pfam" id="PF00440">
    <property type="entry name" value="TetR_N"/>
    <property type="match status" value="1"/>
</dbReference>
<dbReference type="InterPro" id="IPR050109">
    <property type="entry name" value="HTH-type_TetR-like_transc_reg"/>
</dbReference>
<dbReference type="PANTHER" id="PTHR30055:SF234">
    <property type="entry name" value="HTH-TYPE TRANSCRIPTIONAL REGULATOR BETI"/>
    <property type="match status" value="1"/>
</dbReference>
<feature type="DNA-binding region" description="H-T-H motif" evidence="4">
    <location>
        <begin position="29"/>
        <end position="48"/>
    </location>
</feature>
<reference evidence="7" key="1">
    <citation type="journal article" date="2019" name="Int. J. Syst. Evol. Microbiol.">
        <title>The Global Catalogue of Microorganisms (GCM) 10K type strain sequencing project: providing services to taxonomists for standard genome sequencing and annotation.</title>
        <authorList>
            <consortium name="The Broad Institute Genomics Platform"/>
            <consortium name="The Broad Institute Genome Sequencing Center for Infectious Disease"/>
            <person name="Wu L."/>
            <person name="Ma J."/>
        </authorList>
    </citation>
    <scope>NUCLEOTIDE SEQUENCE [LARGE SCALE GENOMIC DNA]</scope>
    <source>
        <strain evidence="7">JCM 17591</strain>
    </source>
</reference>
<dbReference type="InterPro" id="IPR001647">
    <property type="entry name" value="HTH_TetR"/>
</dbReference>
<dbReference type="InterPro" id="IPR023772">
    <property type="entry name" value="DNA-bd_HTH_TetR-type_CS"/>
</dbReference>
<evidence type="ECO:0000256" key="2">
    <source>
        <dbReference type="ARBA" id="ARBA00023125"/>
    </source>
</evidence>
<dbReference type="SUPFAM" id="SSF48498">
    <property type="entry name" value="Tetracyclin repressor-like, C-terminal domain"/>
    <property type="match status" value="1"/>
</dbReference>
<gene>
    <name evidence="6" type="ORF">GCM10022287_18940</name>
</gene>
<dbReference type="SUPFAM" id="SSF46689">
    <property type="entry name" value="Homeodomain-like"/>
    <property type="match status" value="1"/>
</dbReference>
<organism evidence="6 7">
    <name type="scientific">Gryllotalpicola koreensis</name>
    <dbReference type="NCBI Taxonomy" id="993086"/>
    <lineage>
        <taxon>Bacteria</taxon>
        <taxon>Bacillati</taxon>
        <taxon>Actinomycetota</taxon>
        <taxon>Actinomycetes</taxon>
        <taxon>Micrococcales</taxon>
        <taxon>Microbacteriaceae</taxon>
        <taxon>Gryllotalpicola</taxon>
    </lineage>
</organism>
<evidence type="ECO:0000256" key="3">
    <source>
        <dbReference type="ARBA" id="ARBA00023163"/>
    </source>
</evidence>
<dbReference type="InterPro" id="IPR036271">
    <property type="entry name" value="Tet_transcr_reg_TetR-rel_C_sf"/>
</dbReference>
<accession>A0ABP8A056</accession>
<dbReference type="PROSITE" id="PS01081">
    <property type="entry name" value="HTH_TETR_1"/>
    <property type="match status" value="1"/>
</dbReference>
<dbReference type="InterPro" id="IPR049445">
    <property type="entry name" value="TetR_SbtR-like_C"/>
</dbReference>
<dbReference type="RefSeq" id="WP_344753733.1">
    <property type="nucleotide sequence ID" value="NZ_BAABBW010000003.1"/>
</dbReference>
<name>A0ABP8A056_9MICO</name>
<keyword evidence="2 4" id="KW-0238">DNA-binding</keyword>
<keyword evidence="7" id="KW-1185">Reference proteome</keyword>
<evidence type="ECO:0000259" key="5">
    <source>
        <dbReference type="PROSITE" id="PS50977"/>
    </source>
</evidence>
<sequence length="209" mass="22556">MLRSDAQENRDRVLEAARELFAEHGLGVTMRDVARRAEVGPATLYRRFPTKRSLIDAAFADELHACEQIVDDGCTDPDPWRGFCAVIERLNVLNSRNQGFVDAFMSASPEVAVFADHRAGLLRKLAELGARAQAAGGLRADYEIDDLLLVLMAGRGLAAAPADKREAAARRFAALAIAALSASETNAPLPRGARLAPHLVGRASRAVTR</sequence>